<keyword evidence="9" id="KW-1185">Reference proteome</keyword>
<keyword evidence="3 5" id="KW-1133">Transmembrane helix</keyword>
<proteinExistence type="predicted"/>
<evidence type="ECO:0000259" key="7">
    <source>
        <dbReference type="Pfam" id="PF12537"/>
    </source>
</evidence>
<dbReference type="InterPro" id="IPR022535">
    <property type="entry name" value="Golgi_pH-regulator_cons_dom"/>
</dbReference>
<feature type="transmembrane region" description="Helical" evidence="5">
    <location>
        <begin position="51"/>
        <end position="68"/>
    </location>
</feature>
<keyword evidence="2 5" id="KW-0812">Transmembrane</keyword>
<gene>
    <name evidence="8" type="ORF">P43SY_004422</name>
</gene>
<evidence type="ECO:0008006" key="10">
    <source>
        <dbReference type="Google" id="ProtNLM"/>
    </source>
</evidence>
<comment type="caution">
    <text evidence="8">The sequence shown here is derived from an EMBL/GenBank/DDBJ whole genome shotgun (WGS) entry which is preliminary data.</text>
</comment>
<name>A0AAD5MHR5_PYTIN</name>
<feature type="transmembrane region" description="Helical" evidence="5">
    <location>
        <begin position="88"/>
        <end position="106"/>
    </location>
</feature>
<dbReference type="PANTHER" id="PTHR15948:SF0">
    <property type="entry name" value="GOLGI PH REGULATOR A-RELATED"/>
    <property type="match status" value="1"/>
</dbReference>
<keyword evidence="4 5" id="KW-0472">Membrane</keyword>
<evidence type="ECO:0000256" key="5">
    <source>
        <dbReference type="SAM" id="Phobius"/>
    </source>
</evidence>
<feature type="transmembrane region" description="Helical" evidence="5">
    <location>
        <begin position="349"/>
        <end position="365"/>
    </location>
</feature>
<evidence type="ECO:0000256" key="1">
    <source>
        <dbReference type="ARBA" id="ARBA00004141"/>
    </source>
</evidence>
<feature type="transmembrane region" description="Helical" evidence="5">
    <location>
        <begin position="16"/>
        <end position="39"/>
    </location>
</feature>
<feature type="transmembrane region" description="Helical" evidence="5">
    <location>
        <begin position="308"/>
        <end position="329"/>
    </location>
</feature>
<reference evidence="8" key="1">
    <citation type="submission" date="2021-12" db="EMBL/GenBank/DDBJ databases">
        <title>Prjna785345.</title>
        <authorList>
            <person name="Rujirawat T."/>
            <person name="Krajaejun T."/>
        </authorList>
    </citation>
    <scope>NUCLEOTIDE SEQUENCE</scope>
    <source>
        <strain evidence="8">Pi057C3</strain>
    </source>
</reference>
<accession>A0AAD5MHR5</accession>
<sequence>MLDLVAEFLALPPREALIVLLSHAACFVFARVFFTWWLFRDYELKSWSTQWLFAVSFTFSFSLFEMVLFEVTEILSVSTRQYVWRLDLLAMTYLLVVILPLALFFNMARENGLARRHAAVAAAALLAVYVYLFWRIGSVVESDLPPMIDAASVEALFSIRNVVSRVSLLGVVFMALLSGFGAVYCPYEYLSFFWRRVAEEDIEFLEKRLRHNVDILFAKKRRLHSEMMASARRRSASGSSTASTAATLFRRAIALVSSTPGEDDSYLQTLEAEIETLENLGRELFLEIHDMRDVQQRSRRARTLRGRVFNLFGYVLSAFCVYKMVMSTVNVVFRRNREKDPITDAMEKILYIWPSVALWINIRFISEMASLAFVGILVFTQTRGFLLTLVKIFRAWSSSVSSNSVVLWLAHLMGMYFVSSFVLMRMNLNPTHRRRIDEVLGDIEFNVFHWYNDVVFVLSASCSVAVLSLHQFSKASRTSNDYSAHDKFP</sequence>
<feature type="transmembrane region" description="Helical" evidence="5">
    <location>
        <begin position="372"/>
        <end position="393"/>
    </location>
</feature>
<dbReference type="AlphaFoldDB" id="A0AAD5MHR5"/>
<feature type="transmembrane region" description="Helical" evidence="5">
    <location>
        <begin position="405"/>
        <end position="424"/>
    </location>
</feature>
<dbReference type="EMBL" id="JAKCXM010000013">
    <property type="protein sequence ID" value="KAJ0408264.1"/>
    <property type="molecule type" value="Genomic_DNA"/>
</dbReference>
<dbReference type="InterPro" id="IPR015672">
    <property type="entry name" value="GPHR/GTG"/>
</dbReference>
<dbReference type="GO" id="GO:0016020">
    <property type="term" value="C:membrane"/>
    <property type="evidence" value="ECO:0007669"/>
    <property type="project" value="UniProtKB-SubCell"/>
</dbReference>
<organism evidence="8 9">
    <name type="scientific">Pythium insidiosum</name>
    <name type="common">Pythiosis disease agent</name>
    <dbReference type="NCBI Taxonomy" id="114742"/>
    <lineage>
        <taxon>Eukaryota</taxon>
        <taxon>Sar</taxon>
        <taxon>Stramenopiles</taxon>
        <taxon>Oomycota</taxon>
        <taxon>Peronosporomycetes</taxon>
        <taxon>Pythiales</taxon>
        <taxon>Pythiaceae</taxon>
        <taxon>Pythium</taxon>
    </lineage>
</organism>
<evidence type="ECO:0000313" key="8">
    <source>
        <dbReference type="EMBL" id="KAJ0408264.1"/>
    </source>
</evidence>
<feature type="domain" description="Abscisic acid G-protein coupled receptor-like" evidence="6">
    <location>
        <begin position="300"/>
        <end position="470"/>
    </location>
</feature>
<dbReference type="Proteomes" id="UP001209570">
    <property type="component" value="Unassembled WGS sequence"/>
</dbReference>
<feature type="transmembrane region" description="Helical" evidence="5">
    <location>
        <begin position="166"/>
        <end position="187"/>
    </location>
</feature>
<dbReference type="Pfam" id="PF12537">
    <property type="entry name" value="GPHR_N"/>
    <property type="match status" value="1"/>
</dbReference>
<dbReference type="Pfam" id="PF12430">
    <property type="entry name" value="ABA_GPCR"/>
    <property type="match status" value="1"/>
</dbReference>
<evidence type="ECO:0000256" key="2">
    <source>
        <dbReference type="ARBA" id="ARBA00022692"/>
    </source>
</evidence>
<dbReference type="PANTHER" id="PTHR15948">
    <property type="entry name" value="G-PROTEIN COUPLED RECEPTOR 89-RELATED"/>
    <property type="match status" value="1"/>
</dbReference>
<feature type="domain" description="Golgi pH regulator conserved" evidence="7">
    <location>
        <begin position="157"/>
        <end position="223"/>
    </location>
</feature>
<evidence type="ECO:0000256" key="4">
    <source>
        <dbReference type="ARBA" id="ARBA00023136"/>
    </source>
</evidence>
<comment type="subcellular location">
    <subcellularLocation>
        <location evidence="1">Membrane</location>
        <topology evidence="1">Multi-pass membrane protein</topology>
    </subcellularLocation>
</comment>
<dbReference type="InterPro" id="IPR025969">
    <property type="entry name" value="ABA_GPCR_dom"/>
</dbReference>
<evidence type="ECO:0000313" key="9">
    <source>
        <dbReference type="Proteomes" id="UP001209570"/>
    </source>
</evidence>
<evidence type="ECO:0000256" key="3">
    <source>
        <dbReference type="ARBA" id="ARBA00022989"/>
    </source>
</evidence>
<evidence type="ECO:0000259" key="6">
    <source>
        <dbReference type="Pfam" id="PF12430"/>
    </source>
</evidence>
<protein>
    <recommendedName>
        <fullName evidence="10">G-protein coupled receptor</fullName>
    </recommendedName>
</protein>
<feature type="transmembrane region" description="Helical" evidence="5">
    <location>
        <begin position="118"/>
        <end position="137"/>
    </location>
</feature>